<evidence type="ECO:0000259" key="7">
    <source>
        <dbReference type="Pfam" id="PF08281"/>
    </source>
</evidence>
<evidence type="ECO:0000256" key="1">
    <source>
        <dbReference type="ARBA" id="ARBA00010641"/>
    </source>
</evidence>
<sequence length="215" mass="23982">MTFDEFFRASYPRLLARAVLLCGHRADAEDVAAQAFAEVARNWARVVGYDAPEAYLHVTMTRKAFRLFRQRRRQEEVAALELPRVPHETPDDAIAAKEVLAAIAGLPPTQRAVLVHCCLDGMRQQDVADVLGIQRGTVAAHLHKARAALSVKLGIPVPTLRDPSWASAPAHVEVKALRHVEQWLAAAFAADVMTRDRVRAAVDLVHPPQRWWRRG</sequence>
<dbReference type="EMBL" id="QUNO01000014">
    <property type="protein sequence ID" value="REH38164.1"/>
    <property type="molecule type" value="Genomic_DNA"/>
</dbReference>
<keyword evidence="2" id="KW-0805">Transcription regulation</keyword>
<name>A0A3E0H5P0_9PSEU</name>
<dbReference type="InterPro" id="IPR014284">
    <property type="entry name" value="RNA_pol_sigma-70_dom"/>
</dbReference>
<dbReference type="InterPro" id="IPR013324">
    <property type="entry name" value="RNA_pol_sigma_r3/r4-like"/>
</dbReference>
<accession>A0A3E0H5P0</accession>
<keyword evidence="9" id="KW-1185">Reference proteome</keyword>
<dbReference type="OrthoDB" id="3692620at2"/>
<evidence type="ECO:0000256" key="3">
    <source>
        <dbReference type="ARBA" id="ARBA00023082"/>
    </source>
</evidence>
<dbReference type="Gene3D" id="1.10.1740.10">
    <property type="match status" value="1"/>
</dbReference>
<feature type="domain" description="RNA polymerase sigma-70 region 2" evidence="6">
    <location>
        <begin position="7"/>
        <end position="73"/>
    </location>
</feature>
<gene>
    <name evidence="8" type="ORF">BCF44_114189</name>
</gene>
<proteinExistence type="inferred from homology"/>
<dbReference type="InterPro" id="IPR013249">
    <property type="entry name" value="RNA_pol_sigma70_r4_t2"/>
</dbReference>
<dbReference type="NCBIfam" id="TIGR02937">
    <property type="entry name" value="sigma70-ECF"/>
    <property type="match status" value="1"/>
</dbReference>
<dbReference type="CDD" id="cd06171">
    <property type="entry name" value="Sigma70_r4"/>
    <property type="match status" value="1"/>
</dbReference>
<dbReference type="GO" id="GO:0003677">
    <property type="term" value="F:DNA binding"/>
    <property type="evidence" value="ECO:0007669"/>
    <property type="project" value="UniProtKB-KW"/>
</dbReference>
<dbReference type="AlphaFoldDB" id="A0A3E0H5P0"/>
<dbReference type="PANTHER" id="PTHR43133:SF8">
    <property type="entry name" value="RNA POLYMERASE SIGMA FACTOR HI_1459-RELATED"/>
    <property type="match status" value="1"/>
</dbReference>
<dbReference type="Proteomes" id="UP000256269">
    <property type="component" value="Unassembled WGS sequence"/>
</dbReference>
<evidence type="ECO:0000313" key="9">
    <source>
        <dbReference type="Proteomes" id="UP000256269"/>
    </source>
</evidence>
<evidence type="ECO:0000256" key="2">
    <source>
        <dbReference type="ARBA" id="ARBA00023015"/>
    </source>
</evidence>
<dbReference type="GO" id="GO:0016987">
    <property type="term" value="F:sigma factor activity"/>
    <property type="evidence" value="ECO:0007669"/>
    <property type="project" value="UniProtKB-KW"/>
</dbReference>
<organism evidence="8 9">
    <name type="scientific">Kutzneria buriramensis</name>
    <dbReference type="NCBI Taxonomy" id="1045776"/>
    <lineage>
        <taxon>Bacteria</taxon>
        <taxon>Bacillati</taxon>
        <taxon>Actinomycetota</taxon>
        <taxon>Actinomycetes</taxon>
        <taxon>Pseudonocardiales</taxon>
        <taxon>Pseudonocardiaceae</taxon>
        <taxon>Kutzneria</taxon>
    </lineage>
</organism>
<dbReference type="InterPro" id="IPR036388">
    <property type="entry name" value="WH-like_DNA-bd_sf"/>
</dbReference>
<evidence type="ECO:0000313" key="8">
    <source>
        <dbReference type="EMBL" id="REH38164.1"/>
    </source>
</evidence>
<evidence type="ECO:0000256" key="5">
    <source>
        <dbReference type="ARBA" id="ARBA00023163"/>
    </source>
</evidence>
<dbReference type="SUPFAM" id="SSF88659">
    <property type="entry name" value="Sigma3 and sigma4 domains of RNA polymerase sigma factors"/>
    <property type="match status" value="1"/>
</dbReference>
<protein>
    <submittedName>
        <fullName evidence="8">RNA polymerase sigma-70 factor (ECF subfamily)</fullName>
    </submittedName>
</protein>
<dbReference type="Pfam" id="PF04542">
    <property type="entry name" value="Sigma70_r2"/>
    <property type="match status" value="1"/>
</dbReference>
<keyword evidence="3" id="KW-0731">Sigma factor</keyword>
<dbReference type="InterPro" id="IPR013325">
    <property type="entry name" value="RNA_pol_sigma_r2"/>
</dbReference>
<reference evidence="8 9" key="1">
    <citation type="submission" date="2018-08" db="EMBL/GenBank/DDBJ databases">
        <title>Genomic Encyclopedia of Archaeal and Bacterial Type Strains, Phase II (KMG-II): from individual species to whole genera.</title>
        <authorList>
            <person name="Goeker M."/>
        </authorList>
    </citation>
    <scope>NUCLEOTIDE SEQUENCE [LARGE SCALE GENOMIC DNA]</scope>
    <source>
        <strain evidence="8 9">DSM 45791</strain>
    </source>
</reference>
<dbReference type="InterPro" id="IPR039425">
    <property type="entry name" value="RNA_pol_sigma-70-like"/>
</dbReference>
<dbReference type="RefSeq" id="WP_116179016.1">
    <property type="nucleotide sequence ID" value="NZ_CP144375.1"/>
</dbReference>
<comment type="similarity">
    <text evidence="1">Belongs to the sigma-70 factor family. ECF subfamily.</text>
</comment>
<keyword evidence="5" id="KW-0804">Transcription</keyword>
<dbReference type="SUPFAM" id="SSF88946">
    <property type="entry name" value="Sigma2 domain of RNA polymerase sigma factors"/>
    <property type="match status" value="1"/>
</dbReference>
<evidence type="ECO:0000256" key="4">
    <source>
        <dbReference type="ARBA" id="ARBA00023125"/>
    </source>
</evidence>
<comment type="caution">
    <text evidence="8">The sequence shown here is derived from an EMBL/GenBank/DDBJ whole genome shotgun (WGS) entry which is preliminary data.</text>
</comment>
<dbReference type="GO" id="GO:0006352">
    <property type="term" value="P:DNA-templated transcription initiation"/>
    <property type="evidence" value="ECO:0007669"/>
    <property type="project" value="InterPro"/>
</dbReference>
<dbReference type="PANTHER" id="PTHR43133">
    <property type="entry name" value="RNA POLYMERASE ECF-TYPE SIGMA FACTO"/>
    <property type="match status" value="1"/>
</dbReference>
<dbReference type="Gene3D" id="1.10.10.10">
    <property type="entry name" value="Winged helix-like DNA-binding domain superfamily/Winged helix DNA-binding domain"/>
    <property type="match status" value="1"/>
</dbReference>
<feature type="domain" description="RNA polymerase sigma factor 70 region 4 type 2" evidence="7">
    <location>
        <begin position="98"/>
        <end position="149"/>
    </location>
</feature>
<evidence type="ECO:0000259" key="6">
    <source>
        <dbReference type="Pfam" id="PF04542"/>
    </source>
</evidence>
<keyword evidence="4" id="KW-0238">DNA-binding</keyword>
<dbReference type="InterPro" id="IPR007627">
    <property type="entry name" value="RNA_pol_sigma70_r2"/>
</dbReference>
<dbReference type="Pfam" id="PF08281">
    <property type="entry name" value="Sigma70_r4_2"/>
    <property type="match status" value="1"/>
</dbReference>